<dbReference type="InterPro" id="IPR002213">
    <property type="entry name" value="UDP_glucos_trans"/>
</dbReference>
<dbReference type="EC" id="2.4.1.-" evidence="4"/>
<evidence type="ECO:0000313" key="5">
    <source>
        <dbReference type="EMBL" id="KAK4271276.1"/>
    </source>
</evidence>
<name>A0AAE1JM05_9FABA</name>
<dbReference type="Proteomes" id="UP001293593">
    <property type="component" value="Unassembled WGS sequence"/>
</dbReference>
<dbReference type="GO" id="GO:0080044">
    <property type="term" value="F:quercetin 7-O-glucosyltransferase activity"/>
    <property type="evidence" value="ECO:0007669"/>
    <property type="project" value="TreeGrafter"/>
</dbReference>
<dbReference type="PROSITE" id="PS00375">
    <property type="entry name" value="UDPGT"/>
    <property type="match status" value="1"/>
</dbReference>
<proteinExistence type="inferred from homology"/>
<evidence type="ECO:0000256" key="2">
    <source>
        <dbReference type="ARBA" id="ARBA00022679"/>
    </source>
</evidence>
<evidence type="ECO:0000256" key="3">
    <source>
        <dbReference type="RuleBase" id="RU003718"/>
    </source>
</evidence>
<dbReference type="Gene3D" id="3.40.50.2000">
    <property type="entry name" value="Glycogen Phosphorylase B"/>
    <property type="match status" value="2"/>
</dbReference>
<sequence length="497" mass="56115">MNLNSQLPNRALSISMALKPHAVITPFPLQGHINSFLKLAKVLHFKGFHITYVNTEHNHKRLLNSRGAQALDGLPDFCFETIPDGLPPSDASDAERFRSLCDSMQNNSLVPFKNLIKSLTKLAHDGVVPPVTCLISDGVMTFTMNAAQEFGLPVALYWPASTVSFLGVVHFRTLLDNGVIPLKDESCLTNGYLDTELDWLPGMKNMRLKDIPSFVRVTDSNEFVLNFLITEAQRAQKAQAIIFNTFEEFESDALKALSSMFPPLYSIGPLPLLLAQIPQHDHHLLESIGSNLWKEETQCLNWLQHQEPNSVIYVNFGSLVVMSPEQLHEFAWGLANSKKHFLWIIRPNIVEGGSMILSPEFLNETKDRGFIANWCEQEKVLNHPSIGGFLTHCGWNSMTESICEGVPMACWPWVGDQQTNCRYACREWEIGIEIENNVKREEVEKLVNELMEGDKGKKMRQKVLEWKIIAEDDTKPGGSSYINLENLIKDVLVKTRV</sequence>
<dbReference type="CDD" id="cd03784">
    <property type="entry name" value="GT1_Gtf-like"/>
    <property type="match status" value="1"/>
</dbReference>
<dbReference type="FunFam" id="3.40.50.2000:FF:000027">
    <property type="entry name" value="Glycosyltransferase"/>
    <property type="match status" value="1"/>
</dbReference>
<dbReference type="EMBL" id="JAWXYG010000005">
    <property type="protein sequence ID" value="KAK4271276.1"/>
    <property type="molecule type" value="Genomic_DNA"/>
</dbReference>
<dbReference type="GO" id="GO:0080043">
    <property type="term" value="F:quercetin 3-O-glucosyltransferase activity"/>
    <property type="evidence" value="ECO:0007669"/>
    <property type="project" value="TreeGrafter"/>
</dbReference>
<organism evidence="5 6">
    <name type="scientific">Acacia crassicarpa</name>
    <name type="common">northern wattle</name>
    <dbReference type="NCBI Taxonomy" id="499986"/>
    <lineage>
        <taxon>Eukaryota</taxon>
        <taxon>Viridiplantae</taxon>
        <taxon>Streptophyta</taxon>
        <taxon>Embryophyta</taxon>
        <taxon>Tracheophyta</taxon>
        <taxon>Spermatophyta</taxon>
        <taxon>Magnoliopsida</taxon>
        <taxon>eudicotyledons</taxon>
        <taxon>Gunneridae</taxon>
        <taxon>Pentapetalae</taxon>
        <taxon>rosids</taxon>
        <taxon>fabids</taxon>
        <taxon>Fabales</taxon>
        <taxon>Fabaceae</taxon>
        <taxon>Caesalpinioideae</taxon>
        <taxon>mimosoid clade</taxon>
        <taxon>Acacieae</taxon>
        <taxon>Acacia</taxon>
    </lineage>
</organism>
<dbReference type="PANTHER" id="PTHR11926">
    <property type="entry name" value="GLUCOSYL/GLUCURONOSYL TRANSFERASES"/>
    <property type="match status" value="1"/>
</dbReference>
<evidence type="ECO:0000256" key="4">
    <source>
        <dbReference type="RuleBase" id="RU362057"/>
    </source>
</evidence>
<dbReference type="AlphaFoldDB" id="A0AAE1JM05"/>
<dbReference type="SUPFAM" id="SSF53756">
    <property type="entry name" value="UDP-Glycosyltransferase/glycogen phosphorylase"/>
    <property type="match status" value="1"/>
</dbReference>
<dbReference type="InterPro" id="IPR035595">
    <property type="entry name" value="UDP_glycos_trans_CS"/>
</dbReference>
<accession>A0AAE1JM05</accession>
<comment type="caution">
    <text evidence="5">The sequence shown here is derived from an EMBL/GenBank/DDBJ whole genome shotgun (WGS) entry which is preliminary data.</text>
</comment>
<keyword evidence="6" id="KW-1185">Reference proteome</keyword>
<keyword evidence="3" id="KW-0328">Glycosyltransferase</keyword>
<dbReference type="Pfam" id="PF00201">
    <property type="entry name" value="UDPGT"/>
    <property type="match status" value="1"/>
</dbReference>
<protein>
    <recommendedName>
        <fullName evidence="4">Glycosyltransferase</fullName>
        <ecNumber evidence="4">2.4.1.-</ecNumber>
    </recommendedName>
</protein>
<comment type="similarity">
    <text evidence="1 3">Belongs to the UDP-glycosyltransferase family.</text>
</comment>
<gene>
    <name evidence="5" type="ORF">QN277_019991</name>
</gene>
<reference evidence="5" key="1">
    <citation type="submission" date="2023-10" db="EMBL/GenBank/DDBJ databases">
        <title>Chromosome-level genome of the transformable northern wattle, Acacia crassicarpa.</title>
        <authorList>
            <person name="Massaro I."/>
            <person name="Sinha N.R."/>
            <person name="Poethig S."/>
            <person name="Leichty A.R."/>
        </authorList>
    </citation>
    <scope>NUCLEOTIDE SEQUENCE</scope>
    <source>
        <strain evidence="5">Acra3RX</strain>
        <tissue evidence="5">Leaf</tissue>
    </source>
</reference>
<evidence type="ECO:0000256" key="1">
    <source>
        <dbReference type="ARBA" id="ARBA00009995"/>
    </source>
</evidence>
<evidence type="ECO:0000313" key="6">
    <source>
        <dbReference type="Proteomes" id="UP001293593"/>
    </source>
</evidence>
<dbReference type="PANTHER" id="PTHR11926:SF1188">
    <property type="entry name" value="FAMILY PROTEIN, PUTATIVE-RELATED"/>
    <property type="match status" value="1"/>
</dbReference>
<keyword evidence="2 3" id="KW-0808">Transferase</keyword>
<dbReference type="FunFam" id="3.40.50.2000:FF:000055">
    <property type="entry name" value="Glycosyltransferase"/>
    <property type="match status" value="1"/>
</dbReference>